<feature type="region of interest" description="Disordered" evidence="22">
    <location>
        <begin position="1"/>
        <end position="63"/>
    </location>
</feature>
<dbReference type="GO" id="GO:0071555">
    <property type="term" value="P:cell wall organization"/>
    <property type="evidence" value="ECO:0007669"/>
    <property type="project" value="UniProtKB-KW"/>
</dbReference>
<feature type="transmembrane region" description="Helical" evidence="23">
    <location>
        <begin position="186"/>
        <end position="208"/>
    </location>
</feature>
<dbReference type="eggNOG" id="COG0772">
    <property type="taxonomic scope" value="Bacteria"/>
</dbReference>
<feature type="transmembrane region" description="Helical" evidence="23">
    <location>
        <begin position="385"/>
        <end position="406"/>
    </location>
</feature>
<feature type="region of interest" description="Disordered" evidence="22">
    <location>
        <begin position="465"/>
        <end position="530"/>
    </location>
</feature>
<keyword evidence="5" id="KW-0328">Glycosyltransferase</keyword>
<dbReference type="PANTHER" id="PTHR30474">
    <property type="entry name" value="CELL CYCLE PROTEIN"/>
    <property type="match status" value="1"/>
</dbReference>
<keyword evidence="3" id="KW-1003">Cell membrane</keyword>
<keyword evidence="9" id="KW-0573">Peptidoglycan synthesis</keyword>
<evidence type="ECO:0000256" key="12">
    <source>
        <dbReference type="ARBA" id="ARBA00023306"/>
    </source>
</evidence>
<evidence type="ECO:0000256" key="4">
    <source>
        <dbReference type="ARBA" id="ARBA00022618"/>
    </source>
</evidence>
<dbReference type="HOGENOM" id="CLU_029243_0_1_11"/>
<feature type="transmembrane region" description="Helical" evidence="23">
    <location>
        <begin position="220"/>
        <end position="239"/>
    </location>
</feature>
<dbReference type="GO" id="GO:0015648">
    <property type="term" value="F:lipid-linked peptidoglycan transporter activity"/>
    <property type="evidence" value="ECO:0007669"/>
    <property type="project" value="TreeGrafter"/>
</dbReference>
<keyword evidence="11 23" id="KW-0472">Membrane</keyword>
<evidence type="ECO:0000256" key="1">
    <source>
        <dbReference type="ARBA" id="ARBA00004651"/>
    </source>
</evidence>
<evidence type="ECO:0000256" key="22">
    <source>
        <dbReference type="SAM" id="MobiDB-lite"/>
    </source>
</evidence>
<feature type="transmembrane region" description="Helical" evidence="23">
    <location>
        <begin position="418"/>
        <end position="437"/>
    </location>
</feature>
<evidence type="ECO:0000256" key="5">
    <source>
        <dbReference type="ARBA" id="ARBA00022676"/>
    </source>
</evidence>
<evidence type="ECO:0000256" key="2">
    <source>
        <dbReference type="ARBA" id="ARBA00004752"/>
    </source>
</evidence>
<evidence type="ECO:0000256" key="3">
    <source>
        <dbReference type="ARBA" id="ARBA00022475"/>
    </source>
</evidence>
<dbReference type="PANTHER" id="PTHR30474:SF2">
    <property type="entry name" value="PEPTIDOGLYCAN GLYCOSYLTRANSFERASE FTSW-RELATED"/>
    <property type="match status" value="1"/>
</dbReference>
<feature type="transmembrane region" description="Helical" evidence="23">
    <location>
        <begin position="269"/>
        <end position="289"/>
    </location>
</feature>
<proteinExistence type="inferred from homology"/>
<dbReference type="OrthoDB" id="9768187at2"/>
<evidence type="ECO:0000256" key="18">
    <source>
        <dbReference type="ARBA" id="ARBA00041418"/>
    </source>
</evidence>
<reference evidence="24 25" key="2">
    <citation type="submission" date="2008-10" db="EMBL/GenBank/DDBJ databases">
        <authorList>
            <person name="Fulton L."/>
            <person name="Clifton S."/>
            <person name="Fulton B."/>
            <person name="Xu J."/>
            <person name="Minx P."/>
            <person name="Pepin K.H."/>
            <person name="Johnson M."/>
            <person name="Thiruvilangam P."/>
            <person name="Bhonagiri V."/>
            <person name="Nash W.E."/>
            <person name="Mardis E.R."/>
            <person name="Wilson R.K."/>
        </authorList>
    </citation>
    <scope>NUCLEOTIDE SEQUENCE [LARGE SCALE GENOMIC DNA]</scope>
    <source>
        <strain evidence="24 25">DSM 13279</strain>
    </source>
</reference>
<comment type="subcellular location">
    <subcellularLocation>
        <location evidence="1">Cell membrane</location>
        <topology evidence="1">Multi-pass membrane protein</topology>
    </subcellularLocation>
</comment>
<dbReference type="Pfam" id="PF01098">
    <property type="entry name" value="FTSW_RODA_SPOVE"/>
    <property type="match status" value="1"/>
</dbReference>
<dbReference type="GO" id="GO:0008955">
    <property type="term" value="F:peptidoglycan glycosyltransferase activity"/>
    <property type="evidence" value="ECO:0007669"/>
    <property type="project" value="UniProtKB-EC"/>
</dbReference>
<evidence type="ECO:0000256" key="17">
    <source>
        <dbReference type="ARBA" id="ARBA00041185"/>
    </source>
</evidence>
<accession>B6GCY6</accession>
<evidence type="ECO:0000256" key="23">
    <source>
        <dbReference type="SAM" id="Phobius"/>
    </source>
</evidence>
<feature type="transmembrane region" description="Helical" evidence="23">
    <location>
        <begin position="352"/>
        <end position="373"/>
    </location>
</feature>
<keyword evidence="6" id="KW-0808">Transferase</keyword>
<comment type="catalytic activity">
    <reaction evidence="20">
        <text>[GlcNAc-(1-&gt;4)-Mur2Ac(oyl-L-Ala-gamma-D-Glu-L-Lys-D-Ala-D-Ala)](n)-di-trans,octa-cis-undecaprenyl diphosphate + beta-D-GlcNAc-(1-&gt;4)-Mur2Ac(oyl-L-Ala-gamma-D-Glu-L-Lys-D-Ala-D-Ala)-di-trans,octa-cis-undecaprenyl diphosphate = [GlcNAc-(1-&gt;4)-Mur2Ac(oyl-L-Ala-gamma-D-Glu-L-Lys-D-Ala-D-Ala)](n+1)-di-trans,octa-cis-undecaprenyl diphosphate + di-trans,octa-cis-undecaprenyl diphosphate + H(+)</text>
        <dbReference type="Rhea" id="RHEA:23708"/>
        <dbReference type="Rhea" id="RHEA-COMP:9602"/>
        <dbReference type="Rhea" id="RHEA-COMP:9603"/>
        <dbReference type="ChEBI" id="CHEBI:15378"/>
        <dbReference type="ChEBI" id="CHEBI:58405"/>
        <dbReference type="ChEBI" id="CHEBI:60033"/>
        <dbReference type="ChEBI" id="CHEBI:78435"/>
        <dbReference type="EC" id="2.4.99.28"/>
    </reaction>
</comment>
<evidence type="ECO:0000256" key="16">
    <source>
        <dbReference type="ARBA" id="ARBA00038053"/>
    </source>
</evidence>
<evidence type="ECO:0000256" key="9">
    <source>
        <dbReference type="ARBA" id="ARBA00022984"/>
    </source>
</evidence>
<comment type="function">
    <text evidence="21">Peptidoglycan polymerase that is essential for cell division.</text>
</comment>
<name>B6GCY6_9ACTN</name>
<dbReference type="InterPro" id="IPR001182">
    <property type="entry name" value="FtsW/RodA"/>
</dbReference>
<comment type="similarity">
    <text evidence="16">Belongs to the SEDS family. FtsW subfamily.</text>
</comment>
<keyword evidence="7 23" id="KW-0812">Transmembrane</keyword>
<dbReference type="EC" id="2.4.99.28" evidence="19"/>
<comment type="pathway">
    <text evidence="2">Cell wall biogenesis; peptidoglycan biosynthesis.</text>
</comment>
<feature type="non-terminal residue" evidence="24">
    <location>
        <position position="530"/>
    </location>
</feature>
<evidence type="ECO:0000256" key="21">
    <source>
        <dbReference type="ARBA" id="ARBA00049966"/>
    </source>
</evidence>
<evidence type="ECO:0000256" key="14">
    <source>
        <dbReference type="ARBA" id="ARBA00032370"/>
    </source>
</evidence>
<evidence type="ECO:0000256" key="13">
    <source>
        <dbReference type="ARBA" id="ARBA00023316"/>
    </source>
</evidence>
<evidence type="ECO:0000256" key="10">
    <source>
        <dbReference type="ARBA" id="ARBA00022989"/>
    </source>
</evidence>
<keyword evidence="8" id="KW-0133">Cell shape</keyword>
<evidence type="ECO:0000256" key="6">
    <source>
        <dbReference type="ARBA" id="ARBA00022679"/>
    </source>
</evidence>
<keyword evidence="13" id="KW-0961">Cell wall biogenesis/degradation</keyword>
<protein>
    <recommendedName>
        <fullName evidence="17">Probable peptidoglycan glycosyltransferase FtsW</fullName>
        <ecNumber evidence="19">2.4.99.28</ecNumber>
    </recommendedName>
    <alternativeName>
        <fullName evidence="18">Cell division protein FtsW</fullName>
    </alternativeName>
    <alternativeName>
        <fullName evidence="15">Cell wall polymerase</fullName>
    </alternativeName>
    <alternativeName>
        <fullName evidence="14">Peptidoglycan polymerase</fullName>
    </alternativeName>
</protein>
<keyword evidence="25" id="KW-1185">Reference proteome</keyword>
<comment type="caution">
    <text evidence="24">The sequence shown here is derived from an EMBL/GenBank/DDBJ whole genome shotgun (WGS) entry which is preliminary data.</text>
</comment>
<dbReference type="EMBL" id="ABXJ01000113">
    <property type="protein sequence ID" value="EEA89857.1"/>
    <property type="molecule type" value="Genomic_DNA"/>
</dbReference>
<feature type="transmembrane region" description="Helical" evidence="23">
    <location>
        <begin position="245"/>
        <end position="262"/>
    </location>
</feature>
<feature type="transmembrane region" description="Helical" evidence="23">
    <location>
        <begin position="84"/>
        <end position="104"/>
    </location>
</feature>
<dbReference type="GO" id="GO:0005886">
    <property type="term" value="C:plasma membrane"/>
    <property type="evidence" value="ECO:0007669"/>
    <property type="project" value="UniProtKB-SubCell"/>
</dbReference>
<evidence type="ECO:0000256" key="11">
    <source>
        <dbReference type="ARBA" id="ARBA00023136"/>
    </source>
</evidence>
<reference evidence="24 25" key="1">
    <citation type="submission" date="2008-10" db="EMBL/GenBank/DDBJ databases">
        <title>Draft genome sequence of Collinsella stercoris (DSM 13279).</title>
        <authorList>
            <person name="Sudarsanam P."/>
            <person name="Ley R."/>
            <person name="Guruge J."/>
            <person name="Turnbaugh P.J."/>
            <person name="Mahowald M."/>
            <person name="Liep D."/>
            <person name="Gordon J."/>
        </authorList>
    </citation>
    <scope>NUCLEOTIDE SEQUENCE [LARGE SCALE GENOMIC DNA]</scope>
    <source>
        <strain evidence="24 25">DSM 13279</strain>
    </source>
</reference>
<evidence type="ECO:0000256" key="15">
    <source>
        <dbReference type="ARBA" id="ARBA00033270"/>
    </source>
</evidence>
<dbReference type="NCBIfam" id="TIGR02614">
    <property type="entry name" value="ftsW"/>
    <property type="match status" value="1"/>
</dbReference>
<evidence type="ECO:0000256" key="19">
    <source>
        <dbReference type="ARBA" id="ARBA00044770"/>
    </source>
</evidence>
<dbReference type="AlphaFoldDB" id="B6GCY6"/>
<sequence>MGEDNKKGFRLPLGASRRAKADGADDPTPGRSEGAGAKASGTRGDAEPSKPVKRTRRKATATSHSELGEKLIAGVPARIMRPRLVFVCCLVAICAFGLLMVYSASSVEALKEQGSSWYFLFRQAIFMAIGFVAFAVIGTRAVIPWRAFRSSASKVMWAAVVVLLLVVLAVGAGGDTWGASRWIPLGFFNLQPAELAKPAVIVLAAKILSDYYEDGATDTFSFLVSMAICLGVPAILIFAEPDLGTTIIIAVTVFAMAYICGISYRLIGALFAVFVVAAVGLAITSSYRFTRLLVFLDPWSDPFGDGYQATLAIMAFASGGPFGRGIGNSTMKYNYLPEAHNDYILAIIGEELGFVGTAIFVLVFLSMIAAGFYIARRSASLHGQLIASGCSFVLLIQFIINTFGILGLLPMTGKPLPFISYGGSSVLTSLILAGLIFRVSVESNVQTAADRRRAGLAVLGSASGDEEVAGRERPSMRRGSMRTARLSEREQQDISTHMGRSTAGPARTRSSRRGQGDAGPLPGEGRAPRS</sequence>
<dbReference type="GO" id="GO:0009252">
    <property type="term" value="P:peptidoglycan biosynthetic process"/>
    <property type="evidence" value="ECO:0007669"/>
    <property type="project" value="UniProtKB-KW"/>
</dbReference>
<dbReference type="GO" id="GO:0032153">
    <property type="term" value="C:cell division site"/>
    <property type="evidence" value="ECO:0007669"/>
    <property type="project" value="TreeGrafter"/>
</dbReference>
<evidence type="ECO:0000256" key="20">
    <source>
        <dbReference type="ARBA" id="ARBA00049902"/>
    </source>
</evidence>
<keyword evidence="12" id="KW-0131">Cell cycle</keyword>
<evidence type="ECO:0000256" key="8">
    <source>
        <dbReference type="ARBA" id="ARBA00022960"/>
    </source>
</evidence>
<dbReference type="STRING" id="445975.COLSTE_01964"/>
<evidence type="ECO:0000256" key="7">
    <source>
        <dbReference type="ARBA" id="ARBA00022692"/>
    </source>
</evidence>
<gene>
    <name evidence="24" type="primary">ftsW</name>
    <name evidence="24" type="ORF">COLSTE_01964</name>
</gene>
<feature type="transmembrane region" description="Helical" evidence="23">
    <location>
        <begin position="155"/>
        <end position="174"/>
    </location>
</feature>
<organism evidence="24 25">
    <name type="scientific">Collinsella stercoris DSM 13279</name>
    <dbReference type="NCBI Taxonomy" id="445975"/>
    <lineage>
        <taxon>Bacteria</taxon>
        <taxon>Bacillati</taxon>
        <taxon>Actinomycetota</taxon>
        <taxon>Coriobacteriia</taxon>
        <taxon>Coriobacteriales</taxon>
        <taxon>Coriobacteriaceae</taxon>
        <taxon>Collinsella</taxon>
    </lineage>
</organism>
<dbReference type="Proteomes" id="UP000003560">
    <property type="component" value="Unassembled WGS sequence"/>
</dbReference>
<keyword evidence="4 24" id="KW-0132">Cell division</keyword>
<dbReference type="InterPro" id="IPR013437">
    <property type="entry name" value="FtsW"/>
</dbReference>
<keyword evidence="10 23" id="KW-1133">Transmembrane helix</keyword>
<feature type="transmembrane region" description="Helical" evidence="23">
    <location>
        <begin position="124"/>
        <end position="143"/>
    </location>
</feature>
<dbReference type="GO" id="GO:0008360">
    <property type="term" value="P:regulation of cell shape"/>
    <property type="evidence" value="ECO:0007669"/>
    <property type="project" value="UniProtKB-KW"/>
</dbReference>
<evidence type="ECO:0000313" key="24">
    <source>
        <dbReference type="EMBL" id="EEA89857.1"/>
    </source>
</evidence>
<evidence type="ECO:0000313" key="25">
    <source>
        <dbReference type="Proteomes" id="UP000003560"/>
    </source>
</evidence>
<dbReference type="GO" id="GO:0051301">
    <property type="term" value="P:cell division"/>
    <property type="evidence" value="ECO:0007669"/>
    <property type="project" value="UniProtKB-KW"/>
</dbReference>